<keyword evidence="2" id="KW-1185">Reference proteome</keyword>
<dbReference type="AlphaFoldDB" id="A0AAV2ED74"/>
<sequence length="81" mass="9084">MTAWKIGRTRSAEIPRGRMLMADEPRLDVEKLSCVGGPMGDFRKPELLVTANEVARVEDRTDAVTSGLKTWRDFIGDLFCV</sequence>
<accession>A0AAV2ED74</accession>
<name>A0AAV2ED74_9ROSI</name>
<proteinExistence type="predicted"/>
<gene>
    <name evidence="1" type="ORF">LTRI10_LOCUS25171</name>
</gene>
<protein>
    <submittedName>
        <fullName evidence="1">Uncharacterized protein</fullName>
    </submittedName>
</protein>
<dbReference type="Proteomes" id="UP001497516">
    <property type="component" value="Chromosome 4"/>
</dbReference>
<reference evidence="1 2" key="1">
    <citation type="submission" date="2024-04" db="EMBL/GenBank/DDBJ databases">
        <authorList>
            <person name="Fracassetti M."/>
        </authorList>
    </citation>
    <scope>NUCLEOTIDE SEQUENCE [LARGE SCALE GENOMIC DNA]</scope>
</reference>
<evidence type="ECO:0000313" key="1">
    <source>
        <dbReference type="EMBL" id="CAL1383931.1"/>
    </source>
</evidence>
<evidence type="ECO:0000313" key="2">
    <source>
        <dbReference type="Proteomes" id="UP001497516"/>
    </source>
</evidence>
<organism evidence="1 2">
    <name type="scientific">Linum trigynum</name>
    <dbReference type="NCBI Taxonomy" id="586398"/>
    <lineage>
        <taxon>Eukaryota</taxon>
        <taxon>Viridiplantae</taxon>
        <taxon>Streptophyta</taxon>
        <taxon>Embryophyta</taxon>
        <taxon>Tracheophyta</taxon>
        <taxon>Spermatophyta</taxon>
        <taxon>Magnoliopsida</taxon>
        <taxon>eudicotyledons</taxon>
        <taxon>Gunneridae</taxon>
        <taxon>Pentapetalae</taxon>
        <taxon>rosids</taxon>
        <taxon>fabids</taxon>
        <taxon>Malpighiales</taxon>
        <taxon>Linaceae</taxon>
        <taxon>Linum</taxon>
    </lineage>
</organism>
<dbReference type="EMBL" id="OZ034817">
    <property type="protein sequence ID" value="CAL1383931.1"/>
    <property type="molecule type" value="Genomic_DNA"/>
</dbReference>